<dbReference type="InterPro" id="IPR027396">
    <property type="entry name" value="DsrEFH-like"/>
</dbReference>
<dbReference type="NCBIfam" id="NF001238">
    <property type="entry name" value="PRK00211.1"/>
    <property type="match status" value="1"/>
</dbReference>
<dbReference type="Gene3D" id="3.40.1260.10">
    <property type="entry name" value="DsrEFH-like"/>
    <property type="match status" value="1"/>
</dbReference>
<dbReference type="PANTHER" id="PTHR38780:SF1">
    <property type="entry name" value="PROTEIN TUSC"/>
    <property type="match status" value="1"/>
</dbReference>
<evidence type="ECO:0000313" key="3">
    <source>
        <dbReference type="Proteomes" id="UP000242469"/>
    </source>
</evidence>
<dbReference type="AlphaFoldDB" id="A0A1H4AVN7"/>
<proteinExistence type="inferred from homology"/>
<accession>A0A1H4AVN7</accession>
<dbReference type="Pfam" id="PF02635">
    <property type="entry name" value="DsrE"/>
    <property type="match status" value="1"/>
</dbReference>
<evidence type="ECO:0000313" key="2">
    <source>
        <dbReference type="EMBL" id="SEA39886.1"/>
    </source>
</evidence>
<dbReference type="OrthoDB" id="9789418at2"/>
<dbReference type="SUPFAM" id="SSF75169">
    <property type="entry name" value="DsrEFH-like"/>
    <property type="match status" value="1"/>
</dbReference>
<dbReference type="PANTHER" id="PTHR38780">
    <property type="entry name" value="PROTEIN TUSC"/>
    <property type="match status" value="1"/>
</dbReference>
<dbReference type="Proteomes" id="UP000242469">
    <property type="component" value="Unassembled WGS sequence"/>
</dbReference>
<sequence>MSKPDVLIICRRAPYSSSAARDAIDVALSCALFELPVTLLLLDDAVLQLLPDQQSGRIGQKSPNAMLGALPMYDIDQVYTSTQSLALHGLEASRLDPAPAVLDQDEIRALMARHSRVITL</sequence>
<dbReference type="RefSeq" id="WP_091824032.1">
    <property type="nucleotide sequence ID" value="NZ_FNRJ01000003.1"/>
</dbReference>
<protein>
    <submittedName>
        <fullName evidence="2">tRNA 2-thiouridine synthesizing protein C</fullName>
    </submittedName>
</protein>
<organism evidence="2 3">
    <name type="scientific">Marinobacterium iners DSM 11526</name>
    <dbReference type="NCBI Taxonomy" id="1122198"/>
    <lineage>
        <taxon>Bacteria</taxon>
        <taxon>Pseudomonadati</taxon>
        <taxon>Pseudomonadota</taxon>
        <taxon>Gammaproteobacteria</taxon>
        <taxon>Oceanospirillales</taxon>
        <taxon>Oceanospirillaceae</taxon>
        <taxon>Marinobacterium</taxon>
    </lineage>
</organism>
<dbReference type="EMBL" id="FNRJ01000003">
    <property type="protein sequence ID" value="SEA39886.1"/>
    <property type="molecule type" value="Genomic_DNA"/>
</dbReference>
<dbReference type="STRING" id="1122198.SAMN02745729_10370"/>
<dbReference type="NCBIfam" id="TIGR03010">
    <property type="entry name" value="sulf_tusC_dsrF"/>
    <property type="match status" value="1"/>
</dbReference>
<comment type="similarity">
    <text evidence="1">Belongs to the DsrF/TusC family.</text>
</comment>
<keyword evidence="3" id="KW-1185">Reference proteome</keyword>
<reference evidence="3" key="1">
    <citation type="submission" date="2016-10" db="EMBL/GenBank/DDBJ databases">
        <authorList>
            <person name="Varghese N."/>
            <person name="Submissions S."/>
        </authorList>
    </citation>
    <scope>NUCLEOTIDE SEQUENCE [LARGE SCALE GENOMIC DNA]</scope>
    <source>
        <strain evidence="3">DSM 11526</strain>
    </source>
</reference>
<dbReference type="InterPro" id="IPR017462">
    <property type="entry name" value="Sulphur_relay_TusC/DsrF"/>
</dbReference>
<dbReference type="InterPro" id="IPR003787">
    <property type="entry name" value="Sulphur_relay_DsrE/F-like"/>
</dbReference>
<gene>
    <name evidence="2" type="ORF">SAMN02745729_10370</name>
</gene>
<name>A0A1H4AVN7_9GAMM</name>
<evidence type="ECO:0000256" key="1">
    <source>
        <dbReference type="ARBA" id="ARBA00005996"/>
    </source>
</evidence>